<dbReference type="InterPro" id="IPR013325">
    <property type="entry name" value="RNA_pol_sigma_r2"/>
</dbReference>
<dbReference type="InterPro" id="IPR000838">
    <property type="entry name" value="RNA_pol_sigma70_ECF_CS"/>
</dbReference>
<dbReference type="InterPro" id="IPR007627">
    <property type="entry name" value="RNA_pol_sigma70_r2"/>
</dbReference>
<dbReference type="GO" id="GO:0016987">
    <property type="term" value="F:sigma factor activity"/>
    <property type="evidence" value="ECO:0007669"/>
    <property type="project" value="UniProtKB-KW"/>
</dbReference>
<feature type="region of interest" description="Disordered" evidence="2">
    <location>
        <begin position="189"/>
        <end position="213"/>
    </location>
</feature>
<keyword evidence="1" id="KW-0731">Sigma factor</keyword>
<gene>
    <name evidence="4" type="ORF">D1223_17300</name>
</gene>
<name>A0A399R7R2_9PROT</name>
<dbReference type="GO" id="GO:0006352">
    <property type="term" value="P:DNA-templated transcription initiation"/>
    <property type="evidence" value="ECO:0007669"/>
    <property type="project" value="InterPro"/>
</dbReference>
<dbReference type="Pfam" id="PF04542">
    <property type="entry name" value="Sigma70_r2"/>
    <property type="match status" value="1"/>
</dbReference>
<dbReference type="GO" id="GO:0003677">
    <property type="term" value="F:DNA binding"/>
    <property type="evidence" value="ECO:0007669"/>
    <property type="project" value="UniProtKB-KW"/>
</dbReference>
<evidence type="ECO:0000313" key="5">
    <source>
        <dbReference type="Proteomes" id="UP000266385"/>
    </source>
</evidence>
<evidence type="ECO:0000256" key="2">
    <source>
        <dbReference type="SAM" id="MobiDB-lite"/>
    </source>
</evidence>
<proteinExistence type="inferred from homology"/>
<keyword evidence="5" id="KW-1185">Reference proteome</keyword>
<protein>
    <recommendedName>
        <fullName evidence="1">RNA polymerase sigma factor</fullName>
    </recommendedName>
</protein>
<dbReference type="OrthoDB" id="1524900at2"/>
<evidence type="ECO:0000259" key="3">
    <source>
        <dbReference type="Pfam" id="PF04542"/>
    </source>
</evidence>
<accession>A0A399R7R2</accession>
<keyword evidence="1" id="KW-0238">DNA-binding</keyword>
<sequence>MIASMDPSLKAVARRHARSADEADDLVQQALLAAIEAGRTDFTSGQTRAWLKGVIRNKARMAARGAVRRRTRETAWQDGAALNIEGSTAGLPDVSALPRSLRLVALLAFAGATRPEIAWLLGLSDTALRQRISQLKRALDGSPEGEGGPALQGALPFGALRRSMVERLKARGGFLASHDPDGHLFVIASSQKPATRQQQGEPPEKGRHPCSQK</sequence>
<evidence type="ECO:0000313" key="4">
    <source>
        <dbReference type="EMBL" id="RIJ26704.1"/>
    </source>
</evidence>
<dbReference type="Gene3D" id="1.10.1740.10">
    <property type="match status" value="1"/>
</dbReference>
<dbReference type="EMBL" id="QWFX01000016">
    <property type="protein sequence ID" value="RIJ26704.1"/>
    <property type="molecule type" value="Genomic_DNA"/>
</dbReference>
<organism evidence="4 5">
    <name type="scientific">Henriciella mobilis</name>
    <dbReference type="NCBI Taxonomy" id="2305467"/>
    <lineage>
        <taxon>Bacteria</taxon>
        <taxon>Pseudomonadati</taxon>
        <taxon>Pseudomonadota</taxon>
        <taxon>Alphaproteobacteria</taxon>
        <taxon>Hyphomonadales</taxon>
        <taxon>Hyphomonadaceae</taxon>
        <taxon>Henriciella</taxon>
    </lineage>
</organism>
<dbReference type="PROSITE" id="PS01063">
    <property type="entry name" value="SIGMA70_ECF"/>
    <property type="match status" value="1"/>
</dbReference>
<keyword evidence="1" id="KW-0805">Transcription regulation</keyword>
<dbReference type="AlphaFoldDB" id="A0A399R7R2"/>
<dbReference type="RefSeq" id="WP_119377598.1">
    <property type="nucleotide sequence ID" value="NZ_QWFX01000016.1"/>
</dbReference>
<evidence type="ECO:0000256" key="1">
    <source>
        <dbReference type="RuleBase" id="RU000716"/>
    </source>
</evidence>
<comment type="similarity">
    <text evidence="1">Belongs to the sigma-70 factor family. ECF subfamily.</text>
</comment>
<feature type="compositionally biased region" description="Polar residues" evidence="2">
    <location>
        <begin position="189"/>
        <end position="200"/>
    </location>
</feature>
<dbReference type="Proteomes" id="UP000266385">
    <property type="component" value="Unassembled WGS sequence"/>
</dbReference>
<comment type="caution">
    <text evidence="4">The sequence shown here is derived from an EMBL/GenBank/DDBJ whole genome shotgun (WGS) entry which is preliminary data.</text>
</comment>
<dbReference type="SUPFAM" id="SSF88946">
    <property type="entry name" value="Sigma2 domain of RNA polymerase sigma factors"/>
    <property type="match status" value="1"/>
</dbReference>
<feature type="domain" description="RNA polymerase sigma-70 region 2" evidence="3">
    <location>
        <begin position="3"/>
        <end position="68"/>
    </location>
</feature>
<reference evidence="4 5" key="1">
    <citation type="submission" date="2018-08" db="EMBL/GenBank/DDBJ databases">
        <title>Henriciella mobilis sp. nov., isolated from seawater.</title>
        <authorList>
            <person name="Cheng H."/>
            <person name="Wu Y.-H."/>
            <person name="Xu X.-W."/>
            <person name="Guo L.-L."/>
        </authorList>
    </citation>
    <scope>NUCLEOTIDE SEQUENCE [LARGE SCALE GENOMIC DNA]</scope>
    <source>
        <strain evidence="4 5">JN25</strain>
    </source>
</reference>
<keyword evidence="1" id="KW-0804">Transcription</keyword>